<name>A0A0L6VKM1_9BASI</name>
<comment type="caution">
    <text evidence="1">The sequence shown here is derived from an EMBL/GenBank/DDBJ whole genome shotgun (WGS) entry which is preliminary data.</text>
</comment>
<keyword evidence="2" id="KW-1185">Reference proteome</keyword>
<dbReference type="VEuPathDB" id="FungiDB:VP01_1519g1"/>
<accession>A0A0L6VKM1</accession>
<evidence type="ECO:0000313" key="2">
    <source>
        <dbReference type="Proteomes" id="UP000037035"/>
    </source>
</evidence>
<dbReference type="Proteomes" id="UP000037035">
    <property type="component" value="Unassembled WGS sequence"/>
</dbReference>
<reference evidence="1 2" key="1">
    <citation type="submission" date="2015-08" db="EMBL/GenBank/DDBJ databases">
        <title>Next Generation Sequencing and Analysis of the Genome of Puccinia sorghi L Schw, the Causal Agent of Maize Common Rust.</title>
        <authorList>
            <person name="Rochi L."/>
            <person name="Burguener G."/>
            <person name="Darino M."/>
            <person name="Turjanski A."/>
            <person name="Kreff E."/>
            <person name="Dieguez M.J."/>
            <person name="Sacco F."/>
        </authorList>
    </citation>
    <scope>NUCLEOTIDE SEQUENCE [LARGE SCALE GENOMIC DNA]</scope>
    <source>
        <strain evidence="1 2">RO10H11247</strain>
    </source>
</reference>
<dbReference type="EMBL" id="LAVV01005775">
    <property type="protein sequence ID" value="KNZ60680.1"/>
    <property type="molecule type" value="Genomic_DNA"/>
</dbReference>
<dbReference type="OrthoDB" id="2504515at2759"/>
<evidence type="ECO:0000313" key="1">
    <source>
        <dbReference type="EMBL" id="KNZ60680.1"/>
    </source>
</evidence>
<protein>
    <submittedName>
        <fullName evidence="1">Uncharacterized protein</fullName>
    </submittedName>
</protein>
<organism evidence="1 2">
    <name type="scientific">Puccinia sorghi</name>
    <dbReference type="NCBI Taxonomy" id="27349"/>
    <lineage>
        <taxon>Eukaryota</taxon>
        <taxon>Fungi</taxon>
        <taxon>Dikarya</taxon>
        <taxon>Basidiomycota</taxon>
        <taxon>Pucciniomycotina</taxon>
        <taxon>Pucciniomycetes</taxon>
        <taxon>Pucciniales</taxon>
        <taxon>Pucciniaceae</taxon>
        <taxon>Puccinia</taxon>
    </lineage>
</organism>
<proteinExistence type="predicted"/>
<dbReference type="AlphaFoldDB" id="A0A0L6VKM1"/>
<sequence length="116" mass="13153">DLEKPSASEAEKEENFESQCKKAAENFGFFSPITMSRQLNKLNSHLANMKSVGLKVRIPEKAHIHKHLLPKQIIQKIPESLSHFKDMLSAKRPLTLIVVKEHLQAKVSVVIEIIDC</sequence>
<feature type="non-terminal residue" evidence="1">
    <location>
        <position position="1"/>
    </location>
</feature>
<gene>
    <name evidence="1" type="ORF">VP01_1519g1</name>
</gene>